<evidence type="ECO:0000313" key="13">
    <source>
        <dbReference type="Proteomes" id="UP000095141"/>
    </source>
</evidence>
<dbReference type="PRINTS" id="PR01069">
    <property type="entry name" value="ACCCTRFRASEA"/>
</dbReference>
<evidence type="ECO:0000256" key="4">
    <source>
        <dbReference type="ARBA" id="ARBA00022679"/>
    </source>
</evidence>
<dbReference type="GO" id="GO:0009317">
    <property type="term" value="C:acetyl-CoA carboxylase complex"/>
    <property type="evidence" value="ECO:0007669"/>
    <property type="project" value="InterPro"/>
</dbReference>
<dbReference type="GO" id="GO:0006633">
    <property type="term" value="P:fatty acid biosynthetic process"/>
    <property type="evidence" value="ECO:0007669"/>
    <property type="project" value="UniProtKB-KW"/>
</dbReference>
<dbReference type="PANTHER" id="PTHR42853">
    <property type="entry name" value="ACETYL-COENZYME A CARBOXYLASE CARBOXYL TRANSFERASE SUBUNIT ALPHA"/>
    <property type="match status" value="1"/>
</dbReference>
<dbReference type="GO" id="GO:0016743">
    <property type="term" value="F:carboxyl- or carbamoyltransferase activity"/>
    <property type="evidence" value="ECO:0007669"/>
    <property type="project" value="InterPro"/>
</dbReference>
<keyword evidence="3" id="KW-0444">Lipid biosynthesis</keyword>
<dbReference type="EMBL" id="MCNS01000029">
    <property type="protein sequence ID" value="OCX46620.1"/>
    <property type="molecule type" value="Genomic_DNA"/>
</dbReference>
<dbReference type="PANTHER" id="PTHR42853:SF3">
    <property type="entry name" value="ACETYL-COENZYME A CARBOXYLASE CARBOXYL TRANSFERASE SUBUNIT ALPHA, CHLOROPLASTIC"/>
    <property type="match status" value="1"/>
</dbReference>
<comment type="caution">
    <text evidence="12">The sequence shown here is derived from an EMBL/GenBank/DDBJ whole genome shotgun (WGS) entry which is preliminary data.</text>
</comment>
<sequence length="266" mass="29329">MNEQLSASEIVKRARSANKITGMEIIQKVFPDFVELHGDRAGGDDPAIIGGIATFHQQTVTVITTDRGKTTEEKIIKHFGSPMPSGYRKALRLIKQAAKFKRPVFCFVNTVGAFPSKEAEENGQGSAIAQNILQISQLAIPIITIIYGEGGSGGALALACGDEVWMLENSTYSILSPEGFASIMWKDSTKADKAAELMQMVPHALLKQGIIEGIIPESEKHQQTCKNIEQVLLKRLNKLQELSPNQLLANRKTLSKVLRRIIWEIY</sequence>
<dbReference type="NCBIfam" id="NF041504">
    <property type="entry name" value="AccA_sub"/>
    <property type="match status" value="1"/>
</dbReference>
<evidence type="ECO:0000256" key="6">
    <source>
        <dbReference type="ARBA" id="ARBA00022832"/>
    </source>
</evidence>
<keyword evidence="9" id="KW-0275">Fatty acid biosynthesis</keyword>
<keyword evidence="7" id="KW-0067">ATP-binding</keyword>
<keyword evidence="6" id="KW-0276">Fatty acid metabolism</keyword>
<organism evidence="12 13">
    <name type="scientific">Limosilactobacillus reuteri</name>
    <name type="common">Lactobacillus reuteri</name>
    <dbReference type="NCBI Taxonomy" id="1598"/>
    <lineage>
        <taxon>Bacteria</taxon>
        <taxon>Bacillati</taxon>
        <taxon>Bacillota</taxon>
        <taxon>Bacilli</taxon>
        <taxon>Lactobacillales</taxon>
        <taxon>Lactobacillaceae</taxon>
        <taxon>Limosilactobacillus</taxon>
    </lineage>
</organism>
<dbReference type="Pfam" id="PF03255">
    <property type="entry name" value="ACCA"/>
    <property type="match status" value="1"/>
</dbReference>
<dbReference type="PROSITE" id="PS50989">
    <property type="entry name" value="COA_CT_CTER"/>
    <property type="match status" value="1"/>
</dbReference>
<dbReference type="UniPathway" id="UPA00655">
    <property type="reaction ID" value="UER00711"/>
</dbReference>
<keyword evidence="4 12" id="KW-0808">Transferase</keyword>
<dbReference type="Gene3D" id="3.90.226.10">
    <property type="entry name" value="2-enoyl-CoA Hydratase, Chain A, domain 1"/>
    <property type="match status" value="1"/>
</dbReference>
<protein>
    <recommendedName>
        <fullName evidence="2">acetyl-CoA carboxytransferase</fullName>
        <ecNumber evidence="2">2.1.3.15</ecNumber>
    </recommendedName>
</protein>
<name>A0A1C2G5D6_LIMRT</name>
<feature type="domain" description="CoA carboxyltransferase C-terminal" evidence="11">
    <location>
        <begin position="1"/>
        <end position="238"/>
    </location>
</feature>
<dbReference type="AlphaFoldDB" id="A0A1C2G5D6"/>
<evidence type="ECO:0000259" key="11">
    <source>
        <dbReference type="PROSITE" id="PS50989"/>
    </source>
</evidence>
<evidence type="ECO:0000256" key="5">
    <source>
        <dbReference type="ARBA" id="ARBA00022741"/>
    </source>
</evidence>
<evidence type="ECO:0000256" key="10">
    <source>
        <dbReference type="ARBA" id="ARBA00049152"/>
    </source>
</evidence>
<evidence type="ECO:0000256" key="2">
    <source>
        <dbReference type="ARBA" id="ARBA00011883"/>
    </source>
</evidence>
<dbReference type="EC" id="2.1.3.15" evidence="2"/>
<dbReference type="InterPro" id="IPR011763">
    <property type="entry name" value="COA_CT_C"/>
</dbReference>
<comment type="pathway">
    <text evidence="1">Lipid metabolism; malonyl-CoA biosynthesis; malonyl-CoA from acetyl-CoA: step 1/1.</text>
</comment>
<dbReference type="InterPro" id="IPR001095">
    <property type="entry name" value="Acetyl_CoA_COase_a_su"/>
</dbReference>
<accession>A0A1C2G5D6</accession>
<comment type="catalytic activity">
    <reaction evidence="10">
        <text>N(6)-carboxybiotinyl-L-lysyl-[protein] + acetyl-CoA = N(6)-biotinyl-L-lysyl-[protein] + malonyl-CoA</text>
        <dbReference type="Rhea" id="RHEA:54728"/>
        <dbReference type="Rhea" id="RHEA-COMP:10505"/>
        <dbReference type="Rhea" id="RHEA-COMP:10506"/>
        <dbReference type="ChEBI" id="CHEBI:57288"/>
        <dbReference type="ChEBI" id="CHEBI:57384"/>
        <dbReference type="ChEBI" id="CHEBI:83144"/>
        <dbReference type="ChEBI" id="CHEBI:83145"/>
        <dbReference type="EC" id="2.1.3.15"/>
    </reaction>
</comment>
<evidence type="ECO:0000256" key="8">
    <source>
        <dbReference type="ARBA" id="ARBA00023098"/>
    </source>
</evidence>
<proteinExistence type="predicted"/>
<evidence type="ECO:0000313" key="12">
    <source>
        <dbReference type="EMBL" id="OCX46620.1"/>
    </source>
</evidence>
<keyword evidence="8" id="KW-0443">Lipid metabolism</keyword>
<evidence type="ECO:0000256" key="1">
    <source>
        <dbReference type="ARBA" id="ARBA00004956"/>
    </source>
</evidence>
<dbReference type="GO" id="GO:2001295">
    <property type="term" value="P:malonyl-CoA biosynthetic process"/>
    <property type="evidence" value="ECO:0007669"/>
    <property type="project" value="UniProtKB-UniPathway"/>
</dbReference>
<dbReference type="GO" id="GO:0005524">
    <property type="term" value="F:ATP binding"/>
    <property type="evidence" value="ECO:0007669"/>
    <property type="project" value="UniProtKB-KW"/>
</dbReference>
<dbReference type="GO" id="GO:0003989">
    <property type="term" value="F:acetyl-CoA carboxylase activity"/>
    <property type="evidence" value="ECO:0007669"/>
    <property type="project" value="InterPro"/>
</dbReference>
<evidence type="ECO:0000256" key="3">
    <source>
        <dbReference type="ARBA" id="ARBA00022516"/>
    </source>
</evidence>
<reference evidence="12 13" key="1">
    <citation type="submission" date="2016-08" db="EMBL/GenBank/DDBJ databases">
        <title>Probiotic bacterium isolated from chicken gut.</title>
        <authorList>
            <person name="Levy J.L."/>
            <person name="Hassan H.M."/>
            <person name="Mendoza M.A."/>
        </authorList>
    </citation>
    <scope>NUCLEOTIDE SEQUENCE [LARGE SCALE GENOMIC DNA]</scope>
    <source>
        <strain evidence="12 13">P43</strain>
    </source>
</reference>
<dbReference type="SUPFAM" id="SSF52096">
    <property type="entry name" value="ClpP/crotonase"/>
    <property type="match status" value="1"/>
</dbReference>
<keyword evidence="5" id="KW-0547">Nucleotide-binding</keyword>
<gene>
    <name evidence="12" type="ORF">BFD03_10095</name>
</gene>
<dbReference type="InterPro" id="IPR029045">
    <property type="entry name" value="ClpP/crotonase-like_dom_sf"/>
</dbReference>
<evidence type="ECO:0000256" key="7">
    <source>
        <dbReference type="ARBA" id="ARBA00022840"/>
    </source>
</evidence>
<evidence type="ECO:0000256" key="9">
    <source>
        <dbReference type="ARBA" id="ARBA00023160"/>
    </source>
</evidence>
<dbReference type="Proteomes" id="UP000095141">
    <property type="component" value="Unassembled WGS sequence"/>
</dbReference>